<gene>
    <name evidence="1" type="ORF">V6N11_065079</name>
</gene>
<dbReference type="Proteomes" id="UP001396334">
    <property type="component" value="Unassembled WGS sequence"/>
</dbReference>
<protein>
    <recommendedName>
        <fullName evidence="3">RNase H type-1 domain-containing protein</fullName>
    </recommendedName>
</protein>
<evidence type="ECO:0000313" key="1">
    <source>
        <dbReference type="EMBL" id="KAK9025183.1"/>
    </source>
</evidence>
<proteinExistence type="predicted"/>
<evidence type="ECO:0008006" key="3">
    <source>
        <dbReference type="Google" id="ProtNLM"/>
    </source>
</evidence>
<sequence length="171" mass="19263">MPHGNLFTVTPGPVAVLIAVDQQRWEEWRMTDVPNAQGYFRRWLNAFIFCHVPGEFGSILARCEGRLLDSGGRVIGQVERGEHLGFGGFAVDDDDGRFSRFVGICLILNAQLWGAYYVLIYAWEAGFHQVVLDLDSLEAICILMDDFNGVHSLQWHLQELCSEIGVCVFNI</sequence>
<accession>A0ABR2SIZ8</accession>
<reference evidence="1 2" key="1">
    <citation type="journal article" date="2024" name="G3 (Bethesda)">
        <title>Genome assembly of Hibiscus sabdariffa L. provides insights into metabolisms of medicinal natural products.</title>
        <authorList>
            <person name="Kim T."/>
        </authorList>
    </citation>
    <scope>NUCLEOTIDE SEQUENCE [LARGE SCALE GENOMIC DNA]</scope>
    <source>
        <strain evidence="1">TK-2024</strain>
        <tissue evidence="1">Old leaves</tissue>
    </source>
</reference>
<evidence type="ECO:0000313" key="2">
    <source>
        <dbReference type="Proteomes" id="UP001396334"/>
    </source>
</evidence>
<name>A0ABR2SIZ8_9ROSI</name>
<comment type="caution">
    <text evidence="1">The sequence shown here is derived from an EMBL/GenBank/DDBJ whole genome shotgun (WGS) entry which is preliminary data.</text>
</comment>
<keyword evidence="2" id="KW-1185">Reference proteome</keyword>
<organism evidence="1 2">
    <name type="scientific">Hibiscus sabdariffa</name>
    <name type="common">roselle</name>
    <dbReference type="NCBI Taxonomy" id="183260"/>
    <lineage>
        <taxon>Eukaryota</taxon>
        <taxon>Viridiplantae</taxon>
        <taxon>Streptophyta</taxon>
        <taxon>Embryophyta</taxon>
        <taxon>Tracheophyta</taxon>
        <taxon>Spermatophyta</taxon>
        <taxon>Magnoliopsida</taxon>
        <taxon>eudicotyledons</taxon>
        <taxon>Gunneridae</taxon>
        <taxon>Pentapetalae</taxon>
        <taxon>rosids</taxon>
        <taxon>malvids</taxon>
        <taxon>Malvales</taxon>
        <taxon>Malvaceae</taxon>
        <taxon>Malvoideae</taxon>
        <taxon>Hibiscus</taxon>
    </lineage>
</organism>
<dbReference type="EMBL" id="JBBPBN010000014">
    <property type="protein sequence ID" value="KAK9025183.1"/>
    <property type="molecule type" value="Genomic_DNA"/>
</dbReference>